<dbReference type="OrthoDB" id="10257049at2759"/>
<dbReference type="Pfam" id="PF00107">
    <property type="entry name" value="ADH_zinc_N"/>
    <property type="match status" value="1"/>
</dbReference>
<dbReference type="Gene3D" id="3.40.50.720">
    <property type="entry name" value="NAD(P)-binding Rossmann-like Domain"/>
    <property type="match status" value="1"/>
</dbReference>
<dbReference type="Proteomes" id="UP000053263">
    <property type="component" value="Unassembled WGS sequence"/>
</dbReference>
<dbReference type="HOGENOM" id="CLU_026673_16_1_1"/>
<dbReference type="InterPro" id="IPR013154">
    <property type="entry name" value="ADH-like_N"/>
</dbReference>
<evidence type="ECO:0000313" key="2">
    <source>
        <dbReference type="EMBL" id="KII84236.1"/>
    </source>
</evidence>
<dbReference type="InterPro" id="IPR020843">
    <property type="entry name" value="ER"/>
</dbReference>
<dbReference type="InterPro" id="IPR036291">
    <property type="entry name" value="NAD(P)-bd_dom_sf"/>
</dbReference>
<gene>
    <name evidence="2" type="ORF">PLICRDRAFT_118279</name>
</gene>
<dbReference type="AlphaFoldDB" id="A0A0C9SKS3"/>
<dbReference type="Pfam" id="PF08240">
    <property type="entry name" value="ADH_N"/>
    <property type="match status" value="1"/>
</dbReference>
<dbReference type="InterPro" id="IPR047122">
    <property type="entry name" value="Trans-enoyl_RdTase-like"/>
</dbReference>
<keyword evidence="3" id="KW-1185">Reference proteome</keyword>
<accession>A0A0C9SKS3</accession>
<dbReference type="InterPro" id="IPR013149">
    <property type="entry name" value="ADH-like_C"/>
</dbReference>
<dbReference type="PANTHER" id="PTHR45348">
    <property type="entry name" value="HYPOTHETICAL OXIDOREDUCTASE (EUROFUNG)"/>
    <property type="match status" value="1"/>
</dbReference>
<dbReference type="InterPro" id="IPR011032">
    <property type="entry name" value="GroES-like_sf"/>
</dbReference>
<dbReference type="Gene3D" id="3.90.180.10">
    <property type="entry name" value="Medium-chain alcohol dehydrogenases, catalytic domain"/>
    <property type="match status" value="1"/>
</dbReference>
<dbReference type="EMBL" id="KN832572">
    <property type="protein sequence ID" value="KII84236.1"/>
    <property type="molecule type" value="Genomic_DNA"/>
</dbReference>
<dbReference type="PANTHER" id="PTHR45348:SF2">
    <property type="entry name" value="ZINC-TYPE ALCOHOL DEHYDROGENASE-LIKE PROTEIN C2E1P3.01"/>
    <property type="match status" value="1"/>
</dbReference>
<reference evidence="2 3" key="1">
    <citation type="submission" date="2014-06" db="EMBL/GenBank/DDBJ databases">
        <title>Evolutionary Origins and Diversification of the Mycorrhizal Mutualists.</title>
        <authorList>
            <consortium name="DOE Joint Genome Institute"/>
            <consortium name="Mycorrhizal Genomics Consortium"/>
            <person name="Kohler A."/>
            <person name="Kuo A."/>
            <person name="Nagy L.G."/>
            <person name="Floudas D."/>
            <person name="Copeland A."/>
            <person name="Barry K.W."/>
            <person name="Cichocki N."/>
            <person name="Veneault-Fourrey C."/>
            <person name="LaButti K."/>
            <person name="Lindquist E.A."/>
            <person name="Lipzen A."/>
            <person name="Lundell T."/>
            <person name="Morin E."/>
            <person name="Murat C."/>
            <person name="Riley R."/>
            <person name="Ohm R."/>
            <person name="Sun H."/>
            <person name="Tunlid A."/>
            <person name="Henrissat B."/>
            <person name="Grigoriev I.V."/>
            <person name="Hibbett D.S."/>
            <person name="Martin F."/>
        </authorList>
    </citation>
    <scope>NUCLEOTIDE SEQUENCE [LARGE SCALE GENOMIC DNA]</scope>
    <source>
        <strain evidence="2 3">FD-325 SS-3</strain>
    </source>
</reference>
<evidence type="ECO:0000313" key="3">
    <source>
        <dbReference type="Proteomes" id="UP000053263"/>
    </source>
</evidence>
<protein>
    <recommendedName>
        <fullName evidence="1">Enoyl reductase (ER) domain-containing protein</fullName>
    </recommendedName>
</protein>
<sequence>MSMKAVKVQPGKTVAVEQVPIPELLDSQFLVKVAAVAINPTDWKHVEWGIGGGPGSTVGCDLAGTVEKVGPNSRFKPGDRVAAIAHGCSKLSPTSGAFAEYAAIEEHGAVKIPADVSFEDAAGLGVALATTGLALFHDLGLPLSLEPSRNGEPGENLQILVYGGATSVSQALIQLAKAAGLTVITTASEKNREYLTKLGADHVIDYHNADKCIAEIKAALNGRELKLAHDGISEGESLRIVLASIAPSPGSKVTLVLSLPPSVTAPPGVTVTSVLAYFVLGRPVEFAGKQFPANAELAKFNGEFFLFAEKALEKGIVKTQEIKKLPGGLEGIKDALAQLKNGGGDRAKLVLTVA</sequence>
<dbReference type="SUPFAM" id="SSF50129">
    <property type="entry name" value="GroES-like"/>
    <property type="match status" value="1"/>
</dbReference>
<dbReference type="GO" id="GO:0016651">
    <property type="term" value="F:oxidoreductase activity, acting on NAD(P)H"/>
    <property type="evidence" value="ECO:0007669"/>
    <property type="project" value="InterPro"/>
</dbReference>
<name>A0A0C9SKS3_PLICR</name>
<evidence type="ECO:0000259" key="1">
    <source>
        <dbReference type="SMART" id="SM00829"/>
    </source>
</evidence>
<organism evidence="2 3">
    <name type="scientific">Plicaturopsis crispa FD-325 SS-3</name>
    <dbReference type="NCBI Taxonomy" id="944288"/>
    <lineage>
        <taxon>Eukaryota</taxon>
        <taxon>Fungi</taxon>
        <taxon>Dikarya</taxon>
        <taxon>Basidiomycota</taxon>
        <taxon>Agaricomycotina</taxon>
        <taxon>Agaricomycetes</taxon>
        <taxon>Agaricomycetidae</taxon>
        <taxon>Amylocorticiales</taxon>
        <taxon>Amylocorticiaceae</taxon>
        <taxon>Plicatura</taxon>
        <taxon>Plicaturopsis crispa</taxon>
    </lineage>
</organism>
<proteinExistence type="predicted"/>
<dbReference type="SUPFAM" id="SSF51735">
    <property type="entry name" value="NAD(P)-binding Rossmann-fold domains"/>
    <property type="match status" value="1"/>
</dbReference>
<feature type="domain" description="Enoyl reductase (ER)" evidence="1">
    <location>
        <begin position="11"/>
        <end position="351"/>
    </location>
</feature>
<dbReference type="CDD" id="cd08249">
    <property type="entry name" value="enoyl_reductase_like"/>
    <property type="match status" value="1"/>
</dbReference>
<dbReference type="SMART" id="SM00829">
    <property type="entry name" value="PKS_ER"/>
    <property type="match status" value="1"/>
</dbReference>